<protein>
    <recommendedName>
        <fullName evidence="3">Maturase K</fullName>
    </recommendedName>
</protein>
<dbReference type="EMBL" id="CAJNOU010013030">
    <property type="protein sequence ID" value="CAF1563634.1"/>
    <property type="molecule type" value="Genomic_DNA"/>
</dbReference>
<evidence type="ECO:0008006" key="3">
    <source>
        <dbReference type="Google" id="ProtNLM"/>
    </source>
</evidence>
<proteinExistence type="predicted"/>
<dbReference type="Proteomes" id="UP000663889">
    <property type="component" value="Unassembled WGS sequence"/>
</dbReference>
<name>A0A815XZA3_9BILA</name>
<feature type="non-terminal residue" evidence="1">
    <location>
        <position position="51"/>
    </location>
</feature>
<evidence type="ECO:0000313" key="2">
    <source>
        <dbReference type="Proteomes" id="UP000663889"/>
    </source>
</evidence>
<gene>
    <name evidence="1" type="ORF">SEV965_LOCUS39251</name>
</gene>
<accession>A0A815XZA3</accession>
<sequence length="51" mass="6315">MNGRRWEQFIIDYLLKLKTFQFLMFFYVDTGEELNEIIDSCPTSFWLIHHQ</sequence>
<reference evidence="1" key="1">
    <citation type="submission" date="2021-02" db="EMBL/GenBank/DDBJ databases">
        <authorList>
            <person name="Nowell W R."/>
        </authorList>
    </citation>
    <scope>NUCLEOTIDE SEQUENCE</scope>
</reference>
<comment type="caution">
    <text evidence="1">The sequence shown here is derived from an EMBL/GenBank/DDBJ whole genome shotgun (WGS) entry which is preliminary data.</text>
</comment>
<evidence type="ECO:0000313" key="1">
    <source>
        <dbReference type="EMBL" id="CAF1563634.1"/>
    </source>
</evidence>
<organism evidence="1 2">
    <name type="scientific">Rotaria sordida</name>
    <dbReference type="NCBI Taxonomy" id="392033"/>
    <lineage>
        <taxon>Eukaryota</taxon>
        <taxon>Metazoa</taxon>
        <taxon>Spiralia</taxon>
        <taxon>Gnathifera</taxon>
        <taxon>Rotifera</taxon>
        <taxon>Eurotatoria</taxon>
        <taxon>Bdelloidea</taxon>
        <taxon>Philodinida</taxon>
        <taxon>Philodinidae</taxon>
        <taxon>Rotaria</taxon>
    </lineage>
</organism>
<dbReference type="AlphaFoldDB" id="A0A815XZA3"/>